<reference evidence="2 3" key="1">
    <citation type="journal article" date="2010" name="Stand. Genomic Sci.">
        <title>Complete genome sequence of Methanoplanus petrolearius type strain (SEBR 4847).</title>
        <authorList>
            <person name="Brambilla E."/>
            <person name="Djao O.D."/>
            <person name="Daligault H."/>
            <person name="Lapidus A."/>
            <person name="Lucas S."/>
            <person name="Hammon N."/>
            <person name="Nolan M."/>
            <person name="Tice H."/>
            <person name="Cheng J.F."/>
            <person name="Han C."/>
            <person name="Tapia R."/>
            <person name="Goodwin L."/>
            <person name="Pitluck S."/>
            <person name="Liolios K."/>
            <person name="Ivanova N."/>
            <person name="Mavromatis K."/>
            <person name="Mikhailova N."/>
            <person name="Pati A."/>
            <person name="Chen A."/>
            <person name="Palaniappan K."/>
            <person name="Land M."/>
            <person name="Hauser L."/>
            <person name="Chang Y.J."/>
            <person name="Jeffries C.D."/>
            <person name="Rohde M."/>
            <person name="Spring S."/>
            <person name="Sikorski J."/>
            <person name="Goker M."/>
            <person name="Woyke T."/>
            <person name="Bristow J."/>
            <person name="Eisen J.A."/>
            <person name="Markowitz V."/>
            <person name="Hugenholtz P."/>
            <person name="Kyrpides N.C."/>
            <person name="Klenk H.P."/>
        </authorList>
    </citation>
    <scope>NUCLEOTIDE SEQUENCE [LARGE SCALE GENOMIC DNA]</scope>
    <source>
        <strain evidence="3">DSM 11571 / OCM 486 / SEBR 4847</strain>
    </source>
</reference>
<feature type="domain" description="DUF1828" evidence="1">
    <location>
        <begin position="32"/>
        <end position="122"/>
    </location>
</feature>
<dbReference type="RefSeq" id="WP_013329469.1">
    <property type="nucleotide sequence ID" value="NC_014507.1"/>
</dbReference>
<dbReference type="OrthoDB" id="104660at2157"/>
<evidence type="ECO:0000313" key="2">
    <source>
        <dbReference type="EMBL" id="ADN36292.1"/>
    </source>
</evidence>
<dbReference type="GeneID" id="9744006"/>
<dbReference type="eggNOG" id="arCOG06842">
    <property type="taxonomic scope" value="Archaea"/>
</dbReference>
<dbReference type="EMBL" id="CP002117">
    <property type="protein sequence ID" value="ADN36292.1"/>
    <property type="molecule type" value="Genomic_DNA"/>
</dbReference>
<accession>E1RG57</accession>
<dbReference type="Pfam" id="PF08861">
    <property type="entry name" value="DUF1828"/>
    <property type="match status" value="1"/>
</dbReference>
<evidence type="ECO:0000259" key="1">
    <source>
        <dbReference type="Pfam" id="PF08861"/>
    </source>
</evidence>
<organism evidence="2 3">
    <name type="scientific">Methanolacinia petrolearia (strain DSM 11571 / OCM 486 / SEBR 4847)</name>
    <name type="common">Methanoplanus petrolearius</name>
    <dbReference type="NCBI Taxonomy" id="679926"/>
    <lineage>
        <taxon>Archaea</taxon>
        <taxon>Methanobacteriati</taxon>
        <taxon>Methanobacteriota</taxon>
        <taxon>Stenosarchaea group</taxon>
        <taxon>Methanomicrobia</taxon>
        <taxon>Methanomicrobiales</taxon>
        <taxon>Methanomicrobiaceae</taxon>
        <taxon>Methanolacinia</taxon>
    </lineage>
</organism>
<keyword evidence="3" id="KW-1185">Reference proteome</keyword>
<sequence length="265" mass="30811">MTEEQILKSFKSVVCSDIRIVEEGLNRFHVFTPFRFNDGDRYLIILKKKQSRWVLSDEGHTFMHLSYKLDMEALSEGTRFDIVNSAKEEFSVNEDDGELYVEIPDEEYGHSLFNLIQAISKIYDTSFLSRDRVKTTFIEDLKETIQGFIPKESISYNWHHPTLDTDAKYPVDYRIDGGSVPIFIFALNSDKKIDDATITILWHEKMKIKFYSIGIYEKQESNNRKSVARLTDVCDRSFSSLPDNISRIEKIFSEQIPQLSVASTE</sequence>
<dbReference type="Proteomes" id="UP000006565">
    <property type="component" value="Chromosome"/>
</dbReference>
<dbReference type="KEGG" id="mpi:Mpet_1535"/>
<name>E1RG57_METP4</name>
<dbReference type="HOGENOM" id="CLU_094233_0_0_2"/>
<dbReference type="AlphaFoldDB" id="E1RG57"/>
<evidence type="ECO:0000313" key="3">
    <source>
        <dbReference type="Proteomes" id="UP000006565"/>
    </source>
</evidence>
<dbReference type="InterPro" id="IPR014960">
    <property type="entry name" value="DUF1828"/>
</dbReference>
<gene>
    <name evidence="2" type="ordered locus">Mpet_1535</name>
</gene>
<proteinExistence type="predicted"/>
<protein>
    <recommendedName>
        <fullName evidence="1">DUF1828 domain-containing protein</fullName>
    </recommendedName>
</protein>